<keyword evidence="3" id="KW-0597">Phosphoprotein</keyword>
<dbReference type="PANTHER" id="PTHR43047">
    <property type="entry name" value="TWO-COMPONENT HISTIDINE PROTEIN KINASE"/>
    <property type="match status" value="1"/>
</dbReference>
<reference evidence="8 9" key="1">
    <citation type="journal article" date="2014" name="Genome Announc.">
        <title>Genome Sequence of a Promising Hydrogen-Producing Facultative Anaerobic Bacterium, Brevundimonas naejangsanensis Strain B1.</title>
        <authorList>
            <person name="Su H."/>
            <person name="Zhang T."/>
            <person name="Bao M."/>
            <person name="Jiang Y."/>
            <person name="Wang Y."/>
            <person name="Tan T."/>
        </authorList>
    </citation>
    <scope>NUCLEOTIDE SEQUENCE [LARGE SCALE GENOMIC DNA]</scope>
    <source>
        <strain evidence="8 9">B1</strain>
    </source>
</reference>
<dbReference type="GO" id="GO:0009927">
    <property type="term" value="F:histidine phosphotransfer kinase activity"/>
    <property type="evidence" value="ECO:0007669"/>
    <property type="project" value="TreeGrafter"/>
</dbReference>
<keyword evidence="4" id="KW-0808">Transferase</keyword>
<dbReference type="InterPro" id="IPR005467">
    <property type="entry name" value="His_kinase_dom"/>
</dbReference>
<dbReference type="Pfam" id="PF00512">
    <property type="entry name" value="HisKA"/>
    <property type="match status" value="1"/>
</dbReference>
<organism evidence="8 9">
    <name type="scientific">Brevundimonas naejangsanensis</name>
    <dbReference type="NCBI Taxonomy" id="588932"/>
    <lineage>
        <taxon>Bacteria</taxon>
        <taxon>Pseudomonadati</taxon>
        <taxon>Pseudomonadota</taxon>
        <taxon>Alphaproteobacteria</taxon>
        <taxon>Caulobacterales</taxon>
        <taxon>Caulobacteraceae</taxon>
        <taxon>Brevundimonas</taxon>
    </lineage>
</organism>
<protein>
    <recommendedName>
        <fullName evidence="2">histidine kinase</fullName>
        <ecNumber evidence="2">2.7.13.3</ecNumber>
    </recommendedName>
</protein>
<evidence type="ECO:0000259" key="7">
    <source>
        <dbReference type="PROSITE" id="PS50109"/>
    </source>
</evidence>
<feature type="domain" description="Histidine kinase" evidence="7">
    <location>
        <begin position="304"/>
        <end position="522"/>
    </location>
</feature>
<dbReference type="InterPro" id="IPR004358">
    <property type="entry name" value="Sig_transdc_His_kin-like_C"/>
</dbReference>
<dbReference type="InterPro" id="IPR036890">
    <property type="entry name" value="HATPase_C_sf"/>
</dbReference>
<dbReference type="KEGG" id="bne:DA69_09300"/>
<dbReference type="Gene3D" id="3.30.565.10">
    <property type="entry name" value="Histidine kinase-like ATPase, C-terminal domain"/>
    <property type="match status" value="1"/>
</dbReference>
<dbReference type="EMBL" id="CP015614">
    <property type="protein sequence ID" value="ANF55950.1"/>
    <property type="molecule type" value="Genomic_DNA"/>
</dbReference>
<evidence type="ECO:0000256" key="2">
    <source>
        <dbReference type="ARBA" id="ARBA00012438"/>
    </source>
</evidence>
<dbReference type="STRING" id="588932.DA69_09300"/>
<dbReference type="AlphaFoldDB" id="A0A172Y9R7"/>
<keyword evidence="6" id="KW-0472">Membrane</keyword>
<keyword evidence="9" id="KW-1185">Reference proteome</keyword>
<name>A0A172Y9R7_9CAUL</name>
<evidence type="ECO:0000313" key="8">
    <source>
        <dbReference type="EMBL" id="ANF55950.1"/>
    </source>
</evidence>
<feature type="transmembrane region" description="Helical" evidence="6">
    <location>
        <begin position="133"/>
        <end position="154"/>
    </location>
</feature>
<accession>A0A172Y9R7</accession>
<proteinExistence type="predicted"/>
<keyword evidence="6" id="KW-0812">Transmembrane</keyword>
<dbReference type="Pfam" id="PF02518">
    <property type="entry name" value="HATPase_c"/>
    <property type="match status" value="1"/>
</dbReference>
<dbReference type="eggNOG" id="COG2205">
    <property type="taxonomic scope" value="Bacteria"/>
</dbReference>
<evidence type="ECO:0000256" key="3">
    <source>
        <dbReference type="ARBA" id="ARBA00022553"/>
    </source>
</evidence>
<dbReference type="InterPro" id="IPR036097">
    <property type="entry name" value="HisK_dim/P_sf"/>
</dbReference>
<evidence type="ECO:0000256" key="4">
    <source>
        <dbReference type="ARBA" id="ARBA00022679"/>
    </source>
</evidence>
<evidence type="ECO:0000256" key="5">
    <source>
        <dbReference type="ARBA" id="ARBA00022777"/>
    </source>
</evidence>
<dbReference type="PRINTS" id="PR00344">
    <property type="entry name" value="BCTRLSENSOR"/>
</dbReference>
<dbReference type="InterPro" id="IPR003661">
    <property type="entry name" value="HisK_dim/P_dom"/>
</dbReference>
<dbReference type="GO" id="GO:0000155">
    <property type="term" value="F:phosphorelay sensor kinase activity"/>
    <property type="evidence" value="ECO:0007669"/>
    <property type="project" value="InterPro"/>
</dbReference>
<keyword evidence="5 8" id="KW-0418">Kinase</keyword>
<sequence length="524" mass="53373">MAAWHAGWAAAVGVTALFATGAGTGAEAAGTAAPLLLALGVMAAPGLAGLTLLRRDDDEARSALLTLWTLAALAGAALSGGAGGPLAGFVFAPLAAGLAVGGRRRVLVAAIAATGAAGAGLLSSWLLGAPSAAATTAGISALMTAGATTAALFLGARRAARRMEVAEADVAGVETLLAGQPALTLALNQDLRALAAYGAAPAALPVEPLFKEGLLSAVDPADRPAVLAALARARSLGEAQVRFTPRLALDRRILLTARRMDDGGSRLIVQALDATLQYAREAELDAARMEAEAQSAGKSRFLAHMSHELRTPLNAVIGFSDAMRQELFGPVPPRYADYARSIHEAGGHLLDLINDVLDVSRIEADRYELALERFDAREAVTAGLALVRLQAEDKGVALNAVLPPEPLMIRADRRALKQMTLNLLSNAVKFTPAGGTVTASAQAAGTMLEVIVADTGVGIAKADLARLGRPYEQAGEADQKAKGSGLGLALVRALAELHGGALSLDSTLGEGTAAALRLPVLAEG</sequence>
<dbReference type="InterPro" id="IPR003594">
    <property type="entry name" value="HATPase_dom"/>
</dbReference>
<comment type="catalytic activity">
    <reaction evidence="1">
        <text>ATP + protein L-histidine = ADP + protein N-phospho-L-histidine.</text>
        <dbReference type="EC" id="2.7.13.3"/>
    </reaction>
</comment>
<feature type="transmembrane region" description="Helical" evidence="6">
    <location>
        <begin position="35"/>
        <end position="53"/>
    </location>
</feature>
<dbReference type="Gene3D" id="1.10.287.130">
    <property type="match status" value="1"/>
</dbReference>
<feature type="transmembrane region" description="Helical" evidence="6">
    <location>
        <begin position="84"/>
        <end position="100"/>
    </location>
</feature>
<dbReference type="Proteomes" id="UP000077603">
    <property type="component" value="Chromosome"/>
</dbReference>
<dbReference type="OrthoDB" id="9801651at2"/>
<dbReference type="PROSITE" id="PS50109">
    <property type="entry name" value="HIS_KIN"/>
    <property type="match status" value="1"/>
</dbReference>
<dbReference type="SUPFAM" id="SSF55874">
    <property type="entry name" value="ATPase domain of HSP90 chaperone/DNA topoisomerase II/histidine kinase"/>
    <property type="match status" value="1"/>
</dbReference>
<evidence type="ECO:0000313" key="9">
    <source>
        <dbReference type="Proteomes" id="UP000077603"/>
    </source>
</evidence>
<evidence type="ECO:0000256" key="6">
    <source>
        <dbReference type="SAM" id="Phobius"/>
    </source>
</evidence>
<gene>
    <name evidence="8" type="ORF">DA69_09300</name>
</gene>
<feature type="transmembrane region" description="Helical" evidence="6">
    <location>
        <begin position="60"/>
        <end position="78"/>
    </location>
</feature>
<dbReference type="CDD" id="cd00082">
    <property type="entry name" value="HisKA"/>
    <property type="match status" value="1"/>
</dbReference>
<dbReference type="PANTHER" id="PTHR43047:SF72">
    <property type="entry name" value="OSMOSENSING HISTIDINE PROTEIN KINASE SLN1"/>
    <property type="match status" value="1"/>
</dbReference>
<dbReference type="EC" id="2.7.13.3" evidence="2"/>
<dbReference type="GO" id="GO:0005886">
    <property type="term" value="C:plasma membrane"/>
    <property type="evidence" value="ECO:0007669"/>
    <property type="project" value="TreeGrafter"/>
</dbReference>
<feature type="transmembrane region" description="Helical" evidence="6">
    <location>
        <begin position="107"/>
        <end position="127"/>
    </location>
</feature>
<dbReference type="SMART" id="SM00388">
    <property type="entry name" value="HisKA"/>
    <property type="match status" value="1"/>
</dbReference>
<dbReference type="SUPFAM" id="SSF47384">
    <property type="entry name" value="Homodimeric domain of signal transducing histidine kinase"/>
    <property type="match status" value="1"/>
</dbReference>
<evidence type="ECO:0000256" key="1">
    <source>
        <dbReference type="ARBA" id="ARBA00000085"/>
    </source>
</evidence>
<dbReference type="SMART" id="SM00387">
    <property type="entry name" value="HATPase_c"/>
    <property type="match status" value="1"/>
</dbReference>
<keyword evidence="6" id="KW-1133">Transmembrane helix</keyword>